<reference evidence="15" key="1">
    <citation type="submission" date="2025-08" db="UniProtKB">
        <authorList>
            <consortium name="RefSeq"/>
        </authorList>
    </citation>
    <scope>IDENTIFICATION</scope>
</reference>
<keyword evidence="10" id="KW-0675">Receptor</keyword>
<evidence type="ECO:0000256" key="2">
    <source>
        <dbReference type="ARBA" id="ARBA00004651"/>
    </source>
</evidence>
<feature type="transmembrane region" description="Helical" evidence="12">
    <location>
        <begin position="136"/>
        <end position="155"/>
    </location>
</feature>
<gene>
    <name evidence="15" type="primary">LOC113426593</name>
</gene>
<evidence type="ECO:0000256" key="10">
    <source>
        <dbReference type="ARBA" id="ARBA00023170"/>
    </source>
</evidence>
<evidence type="ECO:0000256" key="5">
    <source>
        <dbReference type="ARBA" id="ARBA00022692"/>
    </source>
</evidence>
<dbReference type="Proteomes" id="UP000504612">
    <property type="component" value="Unplaced"/>
</dbReference>
<dbReference type="GO" id="GO:0004984">
    <property type="term" value="F:olfactory receptor activity"/>
    <property type="evidence" value="ECO:0007669"/>
    <property type="project" value="InterPro"/>
</dbReference>
<evidence type="ECO:0000256" key="11">
    <source>
        <dbReference type="ARBA" id="ARBA00023224"/>
    </source>
</evidence>
<dbReference type="GO" id="GO:0004930">
    <property type="term" value="F:G protein-coupled receptor activity"/>
    <property type="evidence" value="ECO:0007669"/>
    <property type="project" value="UniProtKB-KW"/>
</dbReference>
<keyword evidence="8" id="KW-0297">G-protein coupled receptor</keyword>
<evidence type="ECO:0000256" key="6">
    <source>
        <dbReference type="ARBA" id="ARBA00022725"/>
    </source>
</evidence>
<evidence type="ECO:0000256" key="8">
    <source>
        <dbReference type="ARBA" id="ARBA00023040"/>
    </source>
</evidence>
<evidence type="ECO:0000313" key="15">
    <source>
        <dbReference type="RefSeq" id="XP_026544766.1"/>
    </source>
</evidence>
<feature type="transmembrane region" description="Helical" evidence="12">
    <location>
        <begin position="22"/>
        <end position="48"/>
    </location>
</feature>
<evidence type="ECO:0000256" key="4">
    <source>
        <dbReference type="ARBA" id="ARBA00022606"/>
    </source>
</evidence>
<dbReference type="InterPro" id="IPR050516">
    <property type="entry name" value="Olfactory_GPCR"/>
</dbReference>
<feature type="transmembrane region" description="Helical" evidence="12">
    <location>
        <begin position="193"/>
        <end position="215"/>
    </location>
</feature>
<evidence type="ECO:0000256" key="3">
    <source>
        <dbReference type="ARBA" id="ARBA00022475"/>
    </source>
</evidence>
<evidence type="ECO:0000256" key="12">
    <source>
        <dbReference type="SAM" id="Phobius"/>
    </source>
</evidence>
<protein>
    <submittedName>
        <fullName evidence="15">Olfactory receptor 14I1-like</fullName>
    </submittedName>
</protein>
<feature type="transmembrane region" description="Helical" evidence="12">
    <location>
        <begin position="268"/>
        <end position="288"/>
    </location>
</feature>
<keyword evidence="9 12" id="KW-0472">Membrane</keyword>
<proteinExistence type="predicted"/>
<keyword evidence="6" id="KW-0552">Olfaction</keyword>
<feature type="transmembrane region" description="Helical" evidence="12">
    <location>
        <begin position="95"/>
        <end position="115"/>
    </location>
</feature>
<evidence type="ECO:0000313" key="14">
    <source>
        <dbReference type="Proteomes" id="UP000504612"/>
    </source>
</evidence>
<dbReference type="SUPFAM" id="SSF81321">
    <property type="entry name" value="Family A G protein-coupled receptor-like"/>
    <property type="match status" value="1"/>
</dbReference>
<dbReference type="Pfam" id="PF13853">
    <property type="entry name" value="7tm_4"/>
    <property type="match status" value="1"/>
</dbReference>
<dbReference type="InterPro" id="IPR017452">
    <property type="entry name" value="GPCR_Rhodpsn_7TM"/>
</dbReference>
<dbReference type="PROSITE" id="PS50262">
    <property type="entry name" value="G_PROTEIN_RECEP_F1_2"/>
    <property type="match status" value="1"/>
</dbReference>
<dbReference type="InterPro" id="IPR000276">
    <property type="entry name" value="GPCR_Rhodpsn"/>
</dbReference>
<dbReference type="GeneID" id="113426593"/>
<dbReference type="FunFam" id="1.20.1070.10:FF:000037">
    <property type="entry name" value="Olfactory receptor"/>
    <property type="match status" value="1"/>
</dbReference>
<evidence type="ECO:0000256" key="7">
    <source>
        <dbReference type="ARBA" id="ARBA00022989"/>
    </source>
</evidence>
<keyword evidence="5 12" id="KW-0812">Transmembrane</keyword>
<evidence type="ECO:0000256" key="1">
    <source>
        <dbReference type="ARBA" id="ARBA00002936"/>
    </source>
</evidence>
<keyword evidence="7 12" id="KW-1133">Transmembrane helix</keyword>
<keyword evidence="3" id="KW-1003">Cell membrane</keyword>
<dbReference type="PRINTS" id="PR00237">
    <property type="entry name" value="GPCRRHODOPSN"/>
</dbReference>
<dbReference type="InterPro" id="IPR000725">
    <property type="entry name" value="Olfact_rcpt"/>
</dbReference>
<dbReference type="PANTHER" id="PTHR26452">
    <property type="entry name" value="OLFACTORY RECEPTOR"/>
    <property type="match status" value="1"/>
</dbReference>
<name>A0A6J1VNX7_9SAUR</name>
<keyword evidence="11" id="KW-0807">Transducer</keyword>
<dbReference type="PRINTS" id="PR00245">
    <property type="entry name" value="OLFACTORYR"/>
</dbReference>
<dbReference type="GO" id="GO:0005886">
    <property type="term" value="C:plasma membrane"/>
    <property type="evidence" value="ECO:0007669"/>
    <property type="project" value="UniProtKB-SubCell"/>
</dbReference>
<accession>A0A6J1VNX7</accession>
<sequence length="307" mass="35063">MNNLTFTSFLLFEFSVIRNLQILYFFIFLALYMITLIGNLLITAAVAIDYHLHTPMYFFLMNLAMTDLGIVSVTIPKLMTNYLMSSRSISYSGCVAQVFFYLFFATCDFTLLIVMAHDRHVAICNPLQYEKIMHKGACICLAAATWTSSLLNATIQTGTTFATIFCSNYIKQFFCEIPQLLKLSCCNCYLPEFWILVIVGIIIIVSFMYIILTYVKIFAAVLRIPSVNGQKKALSTCLPHLVVISVFMFSGLFTYGRTYIEDSCSSNVIFSVLYTIIPPMLNQFIYSVRNKEIKAALYKWLHLDFLI</sequence>
<keyword evidence="4" id="KW-0716">Sensory transduction</keyword>
<keyword evidence="14" id="KW-1185">Reference proteome</keyword>
<organism evidence="14 15">
    <name type="scientific">Notechis scutatus</name>
    <name type="common">mainland tiger snake</name>
    <dbReference type="NCBI Taxonomy" id="8663"/>
    <lineage>
        <taxon>Eukaryota</taxon>
        <taxon>Metazoa</taxon>
        <taxon>Chordata</taxon>
        <taxon>Craniata</taxon>
        <taxon>Vertebrata</taxon>
        <taxon>Euteleostomi</taxon>
        <taxon>Lepidosauria</taxon>
        <taxon>Squamata</taxon>
        <taxon>Bifurcata</taxon>
        <taxon>Unidentata</taxon>
        <taxon>Episquamata</taxon>
        <taxon>Toxicofera</taxon>
        <taxon>Serpentes</taxon>
        <taxon>Colubroidea</taxon>
        <taxon>Elapidae</taxon>
        <taxon>Hydrophiinae</taxon>
        <taxon>Notechis</taxon>
    </lineage>
</organism>
<evidence type="ECO:0000256" key="9">
    <source>
        <dbReference type="ARBA" id="ARBA00023136"/>
    </source>
</evidence>
<comment type="subcellular location">
    <subcellularLocation>
        <location evidence="2">Cell membrane</location>
        <topology evidence="2">Multi-pass membrane protein</topology>
    </subcellularLocation>
</comment>
<dbReference type="CDD" id="cd15227">
    <property type="entry name" value="7tmA_OR14-like"/>
    <property type="match status" value="1"/>
</dbReference>
<dbReference type="AlphaFoldDB" id="A0A6J1VNX7"/>
<comment type="function">
    <text evidence="1">Odorant receptor.</text>
</comment>
<dbReference type="Gene3D" id="1.20.1070.10">
    <property type="entry name" value="Rhodopsin 7-helix transmembrane proteins"/>
    <property type="match status" value="1"/>
</dbReference>
<evidence type="ECO:0000259" key="13">
    <source>
        <dbReference type="PROSITE" id="PS50262"/>
    </source>
</evidence>
<feature type="transmembrane region" description="Helical" evidence="12">
    <location>
        <begin position="55"/>
        <end position="75"/>
    </location>
</feature>
<dbReference type="RefSeq" id="XP_026544766.1">
    <property type="nucleotide sequence ID" value="XM_026688981.1"/>
</dbReference>
<feature type="transmembrane region" description="Helical" evidence="12">
    <location>
        <begin position="236"/>
        <end position="256"/>
    </location>
</feature>
<dbReference type="KEGG" id="nss:113426593"/>
<feature type="domain" description="G-protein coupled receptors family 1 profile" evidence="13">
    <location>
        <begin position="38"/>
        <end position="286"/>
    </location>
</feature>